<evidence type="ECO:0008006" key="3">
    <source>
        <dbReference type="Google" id="ProtNLM"/>
    </source>
</evidence>
<dbReference type="KEGG" id="parq:DSM112329_03146"/>
<feature type="signal peptide" evidence="1">
    <location>
        <begin position="1"/>
        <end position="28"/>
    </location>
</feature>
<proteinExistence type="predicted"/>
<dbReference type="PROSITE" id="PS51318">
    <property type="entry name" value="TAT"/>
    <property type="match status" value="1"/>
</dbReference>
<protein>
    <recommendedName>
        <fullName evidence="3">Secreted protein</fullName>
    </recommendedName>
</protein>
<sequence length="123" mass="13168">MSSTRRPAVLAAIATATLVVAVPSSATAAPAKKRAQTCETFDRFLQQLTVDGVTCPGARRVIYSWARSSACIPAGEGFIQDRARTCTVRGFVCKPRKGEGGVRVTCKSKADAERVIRFFDSQG</sequence>
<dbReference type="EMBL" id="CP114014">
    <property type="protein sequence ID" value="XAY06278.1"/>
    <property type="molecule type" value="Genomic_DNA"/>
</dbReference>
<gene>
    <name evidence="2" type="ORF">DSM112329_03146</name>
</gene>
<feature type="chain" id="PRO_5043672054" description="Secreted protein" evidence="1">
    <location>
        <begin position="29"/>
        <end position="123"/>
    </location>
</feature>
<evidence type="ECO:0000313" key="2">
    <source>
        <dbReference type="EMBL" id="XAY06278.1"/>
    </source>
</evidence>
<evidence type="ECO:0000256" key="1">
    <source>
        <dbReference type="SAM" id="SignalP"/>
    </source>
</evidence>
<accession>A0AAU7AX25</accession>
<dbReference type="InterPro" id="IPR006311">
    <property type="entry name" value="TAT_signal"/>
</dbReference>
<dbReference type="RefSeq" id="WP_354697515.1">
    <property type="nucleotide sequence ID" value="NZ_CP114014.1"/>
</dbReference>
<reference evidence="2" key="1">
    <citation type="submission" date="2022-12" db="EMBL/GenBank/DDBJ databases">
        <title>Paraconexibacter alkalitolerans sp. nov. and Baekduia alba sp. nov., isolated from soil and emended description of the genera Paraconexibacter (Chun et al., 2020) and Baekduia (An et al., 2020).</title>
        <authorList>
            <person name="Vieira S."/>
            <person name="Huber K.J."/>
            <person name="Geppert A."/>
            <person name="Wolf J."/>
            <person name="Neumann-Schaal M."/>
            <person name="Muesken M."/>
            <person name="Overmann J."/>
        </authorList>
    </citation>
    <scope>NUCLEOTIDE SEQUENCE</scope>
    <source>
        <strain evidence="2">AEG42_29</strain>
    </source>
</reference>
<name>A0AAU7AX25_9ACTN</name>
<dbReference type="AlphaFoldDB" id="A0AAU7AX25"/>
<organism evidence="2">
    <name type="scientific">Paraconexibacter sp. AEG42_29</name>
    <dbReference type="NCBI Taxonomy" id="2997339"/>
    <lineage>
        <taxon>Bacteria</taxon>
        <taxon>Bacillati</taxon>
        <taxon>Actinomycetota</taxon>
        <taxon>Thermoleophilia</taxon>
        <taxon>Solirubrobacterales</taxon>
        <taxon>Paraconexibacteraceae</taxon>
        <taxon>Paraconexibacter</taxon>
    </lineage>
</organism>
<keyword evidence="1" id="KW-0732">Signal</keyword>